<evidence type="ECO:0000313" key="2">
    <source>
        <dbReference type="EMBL" id="ABL87629.1"/>
    </source>
</evidence>
<dbReference type="RefSeq" id="WP_011762206.1">
    <property type="nucleotide sequence ID" value="NC_008701.1"/>
</dbReference>
<keyword evidence="3" id="KW-1185">Reference proteome</keyword>
<proteinExistence type="predicted"/>
<dbReference type="eggNOG" id="arCOG01176">
    <property type="taxonomic scope" value="Archaea"/>
</dbReference>
<protein>
    <submittedName>
        <fullName evidence="2">Family 417, putative ATP binding protein</fullName>
    </submittedName>
</protein>
<dbReference type="HOGENOM" id="CLU_1640030_0_0_2"/>
<evidence type="ECO:0000259" key="1">
    <source>
        <dbReference type="Pfam" id="PF00004"/>
    </source>
</evidence>
<feature type="domain" description="ATPase AAA-type core" evidence="1">
    <location>
        <begin position="14"/>
        <end position="45"/>
    </location>
</feature>
<dbReference type="AlphaFoldDB" id="A1RRP7"/>
<evidence type="ECO:0000313" key="3">
    <source>
        <dbReference type="Proteomes" id="UP000002595"/>
    </source>
</evidence>
<dbReference type="KEGG" id="pis:Pisl_0451"/>
<dbReference type="InterPro" id="IPR027417">
    <property type="entry name" value="P-loop_NTPase"/>
</dbReference>
<sequence>MFVIQEVASRGLTVVYGPPGSGKTSVAAKLADKVTNRILWISTNEPPNILKTTFARVGANAEKFYVFDFPRAFRGNIAKFIADHIHEYEALVVDTINGIAPHEEKLEELAHGFLYQLSKDMPIIAVVEGVSKQVFYIADNLVKVWSKENALGHTVRYLKSC</sequence>
<dbReference type="GeneID" id="71810748"/>
<gene>
    <name evidence="2" type="ordered locus">Pisl_0451</name>
</gene>
<dbReference type="Proteomes" id="UP000002595">
    <property type="component" value="Chromosome"/>
</dbReference>
<dbReference type="InterPro" id="IPR003959">
    <property type="entry name" value="ATPase_AAA_core"/>
</dbReference>
<accession>A1RRP7</accession>
<organism evidence="2 3">
    <name type="scientific">Pyrobaculum islandicum (strain DSM 4184 / JCM 9189 / GEO3)</name>
    <dbReference type="NCBI Taxonomy" id="384616"/>
    <lineage>
        <taxon>Archaea</taxon>
        <taxon>Thermoproteota</taxon>
        <taxon>Thermoprotei</taxon>
        <taxon>Thermoproteales</taxon>
        <taxon>Thermoproteaceae</taxon>
        <taxon>Pyrobaculum</taxon>
    </lineage>
</organism>
<dbReference type="Gene3D" id="3.40.50.300">
    <property type="entry name" value="P-loop containing nucleotide triphosphate hydrolases"/>
    <property type="match status" value="1"/>
</dbReference>
<reference evidence="2" key="1">
    <citation type="submission" date="2006-12" db="EMBL/GenBank/DDBJ databases">
        <title>Complete sequence of Pyrobaculum islandicum DSM 4184.</title>
        <authorList>
            <person name="Copeland A."/>
            <person name="Lucas S."/>
            <person name="Lapidus A."/>
            <person name="Barry K."/>
            <person name="Detter J.C."/>
            <person name="Glavina del Rio T."/>
            <person name="Dalin E."/>
            <person name="Tice H."/>
            <person name="Pitluck S."/>
            <person name="Meincke L."/>
            <person name="Brettin T."/>
            <person name="Bruce D."/>
            <person name="Han C."/>
            <person name="Tapia R."/>
            <person name="Gilna P."/>
            <person name="Schmutz J."/>
            <person name="Larimer F."/>
            <person name="Land M."/>
            <person name="Hauser L."/>
            <person name="Kyrpides N."/>
            <person name="Mikhailova N."/>
            <person name="Cozen A.E."/>
            <person name="Fitz-Gibbon S.T."/>
            <person name="House C.H."/>
            <person name="Saltikov C."/>
            <person name="Lowe T."/>
            <person name="Richardson P."/>
        </authorList>
    </citation>
    <scope>NUCLEOTIDE SEQUENCE [LARGE SCALE GENOMIC DNA]</scope>
    <source>
        <strain evidence="2">DSM 4184</strain>
    </source>
</reference>
<dbReference type="Pfam" id="PF00004">
    <property type="entry name" value="AAA"/>
    <property type="match status" value="1"/>
</dbReference>
<dbReference type="STRING" id="384616.Pisl_0451"/>
<dbReference type="SUPFAM" id="SSF52540">
    <property type="entry name" value="P-loop containing nucleoside triphosphate hydrolases"/>
    <property type="match status" value="1"/>
</dbReference>
<name>A1RRP7_PYRIL</name>
<dbReference type="EMBL" id="CP000504">
    <property type="protein sequence ID" value="ABL87629.1"/>
    <property type="molecule type" value="Genomic_DNA"/>
</dbReference>